<dbReference type="OrthoDB" id="30343at2759"/>
<organism evidence="9 10">
    <name type="scientific">Amphibalanus amphitrite</name>
    <name type="common">Striped barnacle</name>
    <name type="synonym">Balanus amphitrite</name>
    <dbReference type="NCBI Taxonomy" id="1232801"/>
    <lineage>
        <taxon>Eukaryota</taxon>
        <taxon>Metazoa</taxon>
        <taxon>Ecdysozoa</taxon>
        <taxon>Arthropoda</taxon>
        <taxon>Crustacea</taxon>
        <taxon>Multicrustacea</taxon>
        <taxon>Cirripedia</taxon>
        <taxon>Thoracica</taxon>
        <taxon>Thoracicalcarea</taxon>
        <taxon>Balanomorpha</taxon>
        <taxon>Balanoidea</taxon>
        <taxon>Balanidae</taxon>
        <taxon>Amphibalaninae</taxon>
        <taxon>Amphibalanus</taxon>
    </lineage>
</organism>
<evidence type="ECO:0000256" key="4">
    <source>
        <dbReference type="ARBA" id="ARBA00022833"/>
    </source>
</evidence>
<evidence type="ECO:0000256" key="7">
    <source>
        <dbReference type="SAM" id="MobiDB-lite"/>
    </source>
</evidence>
<proteinExistence type="predicted"/>
<dbReference type="GO" id="GO:0003677">
    <property type="term" value="F:DNA binding"/>
    <property type="evidence" value="ECO:0007669"/>
    <property type="project" value="UniProtKB-KW"/>
</dbReference>
<keyword evidence="4" id="KW-0862">Zinc</keyword>
<dbReference type="Pfam" id="PF12171">
    <property type="entry name" value="zf-C2H2_jaz"/>
    <property type="match status" value="1"/>
</dbReference>
<keyword evidence="5" id="KW-0238">DNA-binding</keyword>
<dbReference type="EMBL" id="VIIS01001616">
    <property type="protein sequence ID" value="KAF0295453.1"/>
    <property type="molecule type" value="Genomic_DNA"/>
</dbReference>
<feature type="compositionally biased region" description="Basic and acidic residues" evidence="7">
    <location>
        <begin position="127"/>
        <end position="162"/>
    </location>
</feature>
<evidence type="ECO:0000313" key="10">
    <source>
        <dbReference type="Proteomes" id="UP000440578"/>
    </source>
</evidence>
<dbReference type="InterPro" id="IPR022755">
    <property type="entry name" value="Znf_C2H2_jaz"/>
</dbReference>
<comment type="caution">
    <text evidence="9">The sequence shown here is derived from an EMBL/GenBank/DDBJ whole genome shotgun (WGS) entry which is preliminary data.</text>
</comment>
<evidence type="ECO:0000256" key="6">
    <source>
        <dbReference type="ARBA" id="ARBA00023242"/>
    </source>
</evidence>
<dbReference type="InterPro" id="IPR003604">
    <property type="entry name" value="Matrin/U1-like-C_Znf_C2H2"/>
</dbReference>
<evidence type="ECO:0000256" key="5">
    <source>
        <dbReference type="ARBA" id="ARBA00023125"/>
    </source>
</evidence>
<reference evidence="9 10" key="1">
    <citation type="submission" date="2019-07" db="EMBL/GenBank/DDBJ databases">
        <title>Draft genome assembly of a fouling barnacle, Amphibalanus amphitrite (Darwin, 1854): The first reference genome for Thecostraca.</title>
        <authorList>
            <person name="Kim W."/>
        </authorList>
    </citation>
    <scope>NUCLEOTIDE SEQUENCE [LARGE SCALE GENOMIC DNA]</scope>
    <source>
        <strain evidence="9">SNU_AA5</strain>
        <tissue evidence="9">Soma without cirri and trophi</tissue>
    </source>
</reference>
<evidence type="ECO:0000256" key="3">
    <source>
        <dbReference type="ARBA" id="ARBA00022771"/>
    </source>
</evidence>
<dbReference type="SUPFAM" id="SSF57667">
    <property type="entry name" value="beta-beta-alpha zinc fingers"/>
    <property type="match status" value="1"/>
</dbReference>
<keyword evidence="6" id="KW-0539">Nucleus</keyword>
<dbReference type="Gene3D" id="3.30.160.60">
    <property type="entry name" value="Classic Zinc Finger"/>
    <property type="match status" value="1"/>
</dbReference>
<dbReference type="FunFam" id="3.30.160.60:FF:000282">
    <property type="entry name" value="Zinc finger, matrin-type 2"/>
    <property type="match status" value="1"/>
</dbReference>
<evidence type="ECO:0000256" key="2">
    <source>
        <dbReference type="ARBA" id="ARBA00022723"/>
    </source>
</evidence>
<comment type="subcellular location">
    <subcellularLocation>
        <location evidence="1">Nucleus</location>
    </subcellularLocation>
</comment>
<dbReference type="PANTHER" id="PTHR45986">
    <property type="entry name" value="ZINC FINGER MATRIN-TYPE PROTEIN 2"/>
    <property type="match status" value="1"/>
</dbReference>
<accession>A0A6A4VP45</accession>
<dbReference type="PANTHER" id="PTHR45986:SF1">
    <property type="entry name" value="ZINC FINGER MATRIN-TYPE PROTEIN 2"/>
    <property type="match status" value="1"/>
</dbReference>
<dbReference type="GO" id="GO:0005681">
    <property type="term" value="C:spliceosomal complex"/>
    <property type="evidence" value="ECO:0007669"/>
    <property type="project" value="InterPro"/>
</dbReference>
<dbReference type="InterPro" id="IPR040107">
    <property type="entry name" value="Snu23"/>
</dbReference>
<dbReference type="AlphaFoldDB" id="A0A6A4VP45"/>
<feature type="region of interest" description="Disordered" evidence="7">
    <location>
        <begin position="127"/>
        <end position="184"/>
    </location>
</feature>
<feature type="domain" description="U1-type" evidence="8">
    <location>
        <begin position="78"/>
        <end position="112"/>
    </location>
</feature>
<evidence type="ECO:0000259" key="8">
    <source>
        <dbReference type="SMART" id="SM00451"/>
    </source>
</evidence>
<dbReference type="InterPro" id="IPR036236">
    <property type="entry name" value="Znf_C2H2_sf"/>
</dbReference>
<keyword evidence="3" id="KW-0863">Zinc-finger</keyword>
<dbReference type="GO" id="GO:0000398">
    <property type="term" value="P:mRNA splicing, via spliceosome"/>
    <property type="evidence" value="ECO:0007669"/>
    <property type="project" value="InterPro"/>
</dbReference>
<sequence length="200" mass="23496">MASSSKQPEDHRRKWDRDEYEAIAARRLQEEEAKREAADQKGPPVQRELLRQREYKVDLDSRLGKSVVITKTTPAAQSGGYYCNVCDCVVKDSINFLDHINGKKHQRNLGMSMRVERSSLDQVKKRFEMNKRKREEQKKEYDMEERLNEIREEEEKQKEYRRDRRKDKKRKTADPVDDEPVDPALAAMMGFSGFGGAKKK</sequence>
<evidence type="ECO:0000313" key="9">
    <source>
        <dbReference type="EMBL" id="KAF0295453.1"/>
    </source>
</evidence>
<gene>
    <name evidence="9" type="primary">Zmat2</name>
    <name evidence="9" type="ORF">FJT64_007010</name>
</gene>
<dbReference type="Proteomes" id="UP000440578">
    <property type="component" value="Unassembled WGS sequence"/>
</dbReference>
<protein>
    <submittedName>
        <fullName evidence="9">Zinc finger matrin-type protein 2</fullName>
    </submittedName>
</protein>
<dbReference type="GO" id="GO:0008270">
    <property type="term" value="F:zinc ion binding"/>
    <property type="evidence" value="ECO:0007669"/>
    <property type="project" value="UniProtKB-KW"/>
</dbReference>
<name>A0A6A4VP45_AMPAM</name>
<keyword evidence="2" id="KW-0479">Metal-binding</keyword>
<dbReference type="SMART" id="SM00451">
    <property type="entry name" value="ZnF_U1"/>
    <property type="match status" value="1"/>
</dbReference>
<evidence type="ECO:0000256" key="1">
    <source>
        <dbReference type="ARBA" id="ARBA00004123"/>
    </source>
</evidence>
<keyword evidence="10" id="KW-1185">Reference proteome</keyword>
<dbReference type="GO" id="GO:0046540">
    <property type="term" value="C:U4/U6 x U5 tri-snRNP complex"/>
    <property type="evidence" value="ECO:0007669"/>
    <property type="project" value="TreeGrafter"/>
</dbReference>